<reference evidence="1 2" key="1">
    <citation type="journal article" date="2024" name="Science">
        <title>Giant polyketide synthase enzymes in the biosynthesis of giant marine polyether toxins.</title>
        <authorList>
            <person name="Fallon T.R."/>
            <person name="Shende V.V."/>
            <person name="Wierzbicki I.H."/>
            <person name="Pendleton A.L."/>
            <person name="Watervoot N.F."/>
            <person name="Auber R.P."/>
            <person name="Gonzalez D.J."/>
            <person name="Wisecaver J.H."/>
            <person name="Moore B.S."/>
        </authorList>
    </citation>
    <scope>NUCLEOTIDE SEQUENCE [LARGE SCALE GENOMIC DNA]</scope>
    <source>
        <strain evidence="1 2">12B1</strain>
    </source>
</reference>
<dbReference type="Proteomes" id="UP001515480">
    <property type="component" value="Unassembled WGS sequence"/>
</dbReference>
<dbReference type="AlphaFoldDB" id="A0AB34JD43"/>
<comment type="caution">
    <text evidence="1">The sequence shown here is derived from an EMBL/GenBank/DDBJ whole genome shotgun (WGS) entry which is preliminary data.</text>
</comment>
<proteinExistence type="predicted"/>
<sequence length="390" mass="39052">MRPPLLHASLLALPAFAPPLLISPLVEAYQLSAGQPESTTLPLLFSLLLAKRLALYAIATSALGLAAWRSTDASSPLGRRLDDATREALWPIALPPRDPSSPRANALTALDGVSPAQQAAGLPLAAAALLLASVVAGGAAGGGVPPPAALPLAAAWSGGVCCLLVNGELQQIARRGGPPARTAASYAALAAALAATAAAYALHGEAAVPWRNLVNICVAVGVSRVIQLRSFAAAAAAAAGLALYDGLATAAAAPAAALDAPPPGALADGSLMERVASARVAADFQPGLLVVAVGGRVTDALGLGDVVFPSLLAGWARRLDASAHAADGYFGAALRGYVAGCVLLEVTPVELTKAALLFFMPSMLASILLHATSRGELEYLIGDGDARPPS</sequence>
<dbReference type="Pfam" id="PF04258">
    <property type="entry name" value="Peptidase_A22B"/>
    <property type="match status" value="1"/>
</dbReference>
<protein>
    <recommendedName>
        <fullName evidence="3">Dolichol kinase</fullName>
    </recommendedName>
</protein>
<name>A0AB34JD43_PRYPA</name>
<accession>A0AB34JD43</accession>
<dbReference type="PANTHER" id="PTHR12174">
    <property type="entry name" value="SIGNAL PEPTIDE PEPTIDASE"/>
    <property type="match status" value="1"/>
</dbReference>
<dbReference type="GO" id="GO:0006465">
    <property type="term" value="P:signal peptide processing"/>
    <property type="evidence" value="ECO:0007669"/>
    <property type="project" value="TreeGrafter"/>
</dbReference>
<evidence type="ECO:0008006" key="3">
    <source>
        <dbReference type="Google" id="ProtNLM"/>
    </source>
</evidence>
<dbReference type="EMBL" id="JBGBPQ010000010">
    <property type="protein sequence ID" value="KAL1518746.1"/>
    <property type="molecule type" value="Genomic_DNA"/>
</dbReference>
<dbReference type="GO" id="GO:0042500">
    <property type="term" value="F:aspartic endopeptidase activity, intramembrane cleaving"/>
    <property type="evidence" value="ECO:0007669"/>
    <property type="project" value="InterPro"/>
</dbReference>
<dbReference type="PANTHER" id="PTHR12174:SF22">
    <property type="entry name" value="SIGNAL PEPTIDE PEPTIDASE-LIKE 3"/>
    <property type="match status" value="1"/>
</dbReference>
<dbReference type="GO" id="GO:0098554">
    <property type="term" value="C:cytoplasmic side of endoplasmic reticulum membrane"/>
    <property type="evidence" value="ECO:0007669"/>
    <property type="project" value="TreeGrafter"/>
</dbReference>
<dbReference type="InterPro" id="IPR007369">
    <property type="entry name" value="Peptidase_A22B_SPP"/>
</dbReference>
<evidence type="ECO:0000313" key="2">
    <source>
        <dbReference type="Proteomes" id="UP001515480"/>
    </source>
</evidence>
<evidence type="ECO:0000313" key="1">
    <source>
        <dbReference type="EMBL" id="KAL1518746.1"/>
    </source>
</evidence>
<organism evidence="1 2">
    <name type="scientific">Prymnesium parvum</name>
    <name type="common">Toxic golden alga</name>
    <dbReference type="NCBI Taxonomy" id="97485"/>
    <lineage>
        <taxon>Eukaryota</taxon>
        <taxon>Haptista</taxon>
        <taxon>Haptophyta</taxon>
        <taxon>Prymnesiophyceae</taxon>
        <taxon>Prymnesiales</taxon>
        <taxon>Prymnesiaceae</taxon>
        <taxon>Prymnesium</taxon>
    </lineage>
</organism>
<dbReference type="GO" id="GO:0098553">
    <property type="term" value="C:lumenal side of endoplasmic reticulum membrane"/>
    <property type="evidence" value="ECO:0007669"/>
    <property type="project" value="TreeGrafter"/>
</dbReference>
<gene>
    <name evidence="1" type="ORF">AB1Y20_003031</name>
</gene>
<dbReference type="GO" id="GO:0030660">
    <property type="term" value="C:Golgi-associated vesicle membrane"/>
    <property type="evidence" value="ECO:0007669"/>
    <property type="project" value="TreeGrafter"/>
</dbReference>
<keyword evidence="2" id="KW-1185">Reference proteome</keyword>
<dbReference type="GO" id="GO:0033619">
    <property type="term" value="P:membrane protein proteolysis"/>
    <property type="evidence" value="ECO:0007669"/>
    <property type="project" value="TreeGrafter"/>
</dbReference>